<evidence type="ECO:0000256" key="6">
    <source>
        <dbReference type="ARBA" id="ARBA00022759"/>
    </source>
</evidence>
<proteinExistence type="inferred from homology"/>
<accession>A0AAE1A1T2</accession>
<keyword evidence="7" id="KW-0378">Hydrolase</keyword>
<dbReference type="InterPro" id="IPR002156">
    <property type="entry name" value="RNaseH_domain"/>
</dbReference>
<dbReference type="EC" id="3.1.26.4" evidence="3"/>
<feature type="domain" description="RNase H type-1" evidence="8">
    <location>
        <begin position="89"/>
        <end position="224"/>
    </location>
</feature>
<evidence type="ECO:0000313" key="9">
    <source>
        <dbReference type="EMBL" id="KAK3779328.1"/>
    </source>
</evidence>
<dbReference type="GO" id="GO:0043137">
    <property type="term" value="P:DNA replication, removal of RNA primer"/>
    <property type="evidence" value="ECO:0007669"/>
    <property type="project" value="TreeGrafter"/>
</dbReference>
<evidence type="ECO:0000256" key="4">
    <source>
        <dbReference type="ARBA" id="ARBA00022722"/>
    </source>
</evidence>
<protein>
    <recommendedName>
        <fullName evidence="3">ribonuclease H</fullName>
        <ecNumber evidence="3">3.1.26.4</ecNumber>
    </recommendedName>
</protein>
<dbReference type="SUPFAM" id="SSF53098">
    <property type="entry name" value="Ribonuclease H-like"/>
    <property type="match status" value="1"/>
</dbReference>
<gene>
    <name evidence="9" type="ORF">RRG08_031619</name>
</gene>
<organism evidence="9 10">
    <name type="scientific">Elysia crispata</name>
    <name type="common">lettuce slug</name>
    <dbReference type="NCBI Taxonomy" id="231223"/>
    <lineage>
        <taxon>Eukaryota</taxon>
        <taxon>Metazoa</taxon>
        <taxon>Spiralia</taxon>
        <taxon>Lophotrochozoa</taxon>
        <taxon>Mollusca</taxon>
        <taxon>Gastropoda</taxon>
        <taxon>Heterobranchia</taxon>
        <taxon>Euthyneura</taxon>
        <taxon>Panpulmonata</taxon>
        <taxon>Sacoglossa</taxon>
        <taxon>Placobranchoidea</taxon>
        <taxon>Plakobranchidae</taxon>
        <taxon>Elysia</taxon>
    </lineage>
</organism>
<evidence type="ECO:0000259" key="8">
    <source>
        <dbReference type="PROSITE" id="PS50879"/>
    </source>
</evidence>
<dbReference type="AlphaFoldDB" id="A0AAE1A1T2"/>
<dbReference type="GO" id="GO:0004523">
    <property type="term" value="F:RNA-DNA hybrid ribonuclease activity"/>
    <property type="evidence" value="ECO:0007669"/>
    <property type="project" value="UniProtKB-EC"/>
</dbReference>
<name>A0AAE1A1T2_9GAST</name>
<dbReference type="PANTHER" id="PTHR10642">
    <property type="entry name" value="RIBONUCLEASE H1"/>
    <property type="match status" value="1"/>
</dbReference>
<comment type="similarity">
    <text evidence="2">Belongs to the RNase H family.</text>
</comment>
<evidence type="ECO:0000256" key="7">
    <source>
        <dbReference type="ARBA" id="ARBA00022801"/>
    </source>
</evidence>
<dbReference type="GO" id="GO:0046872">
    <property type="term" value="F:metal ion binding"/>
    <property type="evidence" value="ECO:0007669"/>
    <property type="project" value="UniProtKB-KW"/>
</dbReference>
<evidence type="ECO:0000313" key="10">
    <source>
        <dbReference type="Proteomes" id="UP001283361"/>
    </source>
</evidence>
<dbReference type="GO" id="GO:0003676">
    <property type="term" value="F:nucleic acid binding"/>
    <property type="evidence" value="ECO:0007669"/>
    <property type="project" value="InterPro"/>
</dbReference>
<evidence type="ECO:0000256" key="5">
    <source>
        <dbReference type="ARBA" id="ARBA00022723"/>
    </source>
</evidence>
<keyword evidence="10" id="KW-1185">Reference proteome</keyword>
<reference evidence="9" key="1">
    <citation type="journal article" date="2023" name="G3 (Bethesda)">
        <title>A reference genome for the long-term kleptoplast-retaining sea slug Elysia crispata morphotype clarki.</title>
        <authorList>
            <person name="Eastman K.E."/>
            <person name="Pendleton A.L."/>
            <person name="Shaikh M.A."/>
            <person name="Suttiyut T."/>
            <person name="Ogas R."/>
            <person name="Tomko P."/>
            <person name="Gavelis G."/>
            <person name="Widhalm J.R."/>
            <person name="Wisecaver J.H."/>
        </authorList>
    </citation>
    <scope>NUCLEOTIDE SEQUENCE</scope>
    <source>
        <strain evidence="9">ECLA1</strain>
    </source>
</reference>
<dbReference type="InterPro" id="IPR036397">
    <property type="entry name" value="RNaseH_sf"/>
</dbReference>
<dbReference type="Proteomes" id="UP001283361">
    <property type="component" value="Unassembled WGS sequence"/>
</dbReference>
<dbReference type="Pfam" id="PF00075">
    <property type="entry name" value="RNase_H"/>
    <property type="match status" value="1"/>
</dbReference>
<keyword evidence="4" id="KW-0540">Nuclease</keyword>
<keyword evidence="5" id="KW-0479">Metal-binding</keyword>
<comment type="catalytic activity">
    <reaction evidence="1">
        <text>Endonucleolytic cleavage to 5'-phosphomonoester.</text>
        <dbReference type="EC" id="3.1.26.4"/>
    </reaction>
</comment>
<dbReference type="CDD" id="cd09276">
    <property type="entry name" value="Rnase_HI_RT_non_LTR"/>
    <property type="match status" value="1"/>
</dbReference>
<dbReference type="InterPro" id="IPR012337">
    <property type="entry name" value="RNaseH-like_sf"/>
</dbReference>
<keyword evidence="6" id="KW-0255">Endonuclease</keyword>
<dbReference type="Gene3D" id="3.30.420.10">
    <property type="entry name" value="Ribonuclease H-like superfamily/Ribonuclease H"/>
    <property type="match status" value="1"/>
</dbReference>
<dbReference type="InterPro" id="IPR050092">
    <property type="entry name" value="RNase_H"/>
</dbReference>
<evidence type="ECO:0000256" key="2">
    <source>
        <dbReference type="ARBA" id="ARBA00005300"/>
    </source>
</evidence>
<dbReference type="EMBL" id="JAWDGP010002850">
    <property type="protein sequence ID" value="KAK3779328.1"/>
    <property type="molecule type" value="Genomic_DNA"/>
</dbReference>
<sequence length="315" mass="35283">MHKLIASKPKKRLKRTNFTASALQIHKRLDLPDLKPDAPLQTSIDWPPWSQQSHPDIAKDIDGISTKRSMSKSLLRCATQDMLKEKYPSDHWIRAFTDGSASEAIRDGGGGIYIEWPDKTSSSISIPTGKHSTNYKAEIEALQEAARVLANSEATYNTKVVILTDARSVLESLESTKCLELNALIRAIMALSSTASKVVLQWIPGLIDIFGNDIADELAKEGGLMEQIQYSPSYKEAKTLINSAINYRWNEGHPKPNCPYGASRLDTQHILQDFQLEEARRKYWPEPREMNQKLYGSALNLGITAEFINSLDLTI</sequence>
<dbReference type="PROSITE" id="PS50879">
    <property type="entry name" value="RNASE_H_1"/>
    <property type="match status" value="1"/>
</dbReference>
<evidence type="ECO:0000256" key="3">
    <source>
        <dbReference type="ARBA" id="ARBA00012180"/>
    </source>
</evidence>
<dbReference type="PANTHER" id="PTHR10642:SF26">
    <property type="entry name" value="RIBONUCLEASE H1"/>
    <property type="match status" value="1"/>
</dbReference>
<comment type="caution">
    <text evidence="9">The sequence shown here is derived from an EMBL/GenBank/DDBJ whole genome shotgun (WGS) entry which is preliminary data.</text>
</comment>
<evidence type="ECO:0000256" key="1">
    <source>
        <dbReference type="ARBA" id="ARBA00000077"/>
    </source>
</evidence>